<accession>A0ABW9H023</accession>
<dbReference type="Proteomes" id="UP001631949">
    <property type="component" value="Unassembled WGS sequence"/>
</dbReference>
<reference evidence="1 2" key="1">
    <citation type="journal article" date="2016" name="Int. J. Syst. Evol. Microbiol.">
        <title>Peptococcus simiae sp. nov., isolated from rhesus macaque faeces and emended description of the genus Peptococcus.</title>
        <authorList>
            <person name="Shkoporov A.N."/>
            <person name="Efimov B.A."/>
            <person name="Kondova I."/>
            <person name="Ouwerling B."/>
            <person name="Chaplin A.V."/>
            <person name="Shcherbakova V.A."/>
            <person name="Langermans J.A.M."/>
        </authorList>
    </citation>
    <scope>NUCLEOTIDE SEQUENCE [LARGE SCALE GENOMIC DNA]</scope>
    <source>
        <strain evidence="1 2">M108</strain>
    </source>
</reference>
<proteinExistence type="predicted"/>
<organism evidence="1 2">
    <name type="scientific">Peptococcus simiae</name>
    <dbReference type="NCBI Taxonomy" id="1643805"/>
    <lineage>
        <taxon>Bacteria</taxon>
        <taxon>Bacillati</taxon>
        <taxon>Bacillota</taxon>
        <taxon>Clostridia</taxon>
        <taxon>Eubacteriales</taxon>
        <taxon>Peptococcaceae</taxon>
        <taxon>Peptococcus</taxon>
    </lineage>
</organism>
<keyword evidence="2" id="KW-1185">Reference proteome</keyword>
<evidence type="ECO:0000313" key="2">
    <source>
        <dbReference type="Proteomes" id="UP001631949"/>
    </source>
</evidence>
<name>A0ABW9H023_9FIRM</name>
<evidence type="ECO:0000313" key="1">
    <source>
        <dbReference type="EMBL" id="MFM9414163.1"/>
    </source>
</evidence>
<dbReference type="EMBL" id="JBJUVG010000010">
    <property type="protein sequence ID" value="MFM9414163.1"/>
    <property type="molecule type" value="Genomic_DNA"/>
</dbReference>
<sequence length="143" mass="17294">MEEYTKLTSRRIIDWNKETRMLTEAVAWFFEGNRARIQYNLYRLEHYSPDSCIDDIMDAHFKEEVHGPIKDFYFPSYYPCMVASTTYIDPANYFGHLRTEWEIIIALFDRYHHRALSDQLMTILMDWFLSAKEIEPEDVFKDL</sequence>
<comment type="caution">
    <text evidence="1">The sequence shown here is derived from an EMBL/GenBank/DDBJ whole genome shotgun (WGS) entry which is preliminary data.</text>
</comment>
<gene>
    <name evidence="1" type="ORF">ACKQTC_07260</name>
</gene>
<protein>
    <submittedName>
        <fullName evidence="1">Uncharacterized protein</fullName>
    </submittedName>
</protein>
<dbReference type="RefSeq" id="WP_408977778.1">
    <property type="nucleotide sequence ID" value="NZ_JBJUVG010000010.1"/>
</dbReference>